<protein>
    <recommendedName>
        <fullName evidence="3">CRAL/TRIO N-terminal domain-containing protein</fullName>
    </recommendedName>
</protein>
<dbReference type="Gene3D" id="1.10.8.20">
    <property type="entry name" value="N-terminal domain of phosphatidylinositol transfer protein sec14p"/>
    <property type="match status" value="1"/>
</dbReference>
<evidence type="ECO:0000256" key="2">
    <source>
        <dbReference type="SAM" id="MobiDB-lite"/>
    </source>
</evidence>
<comment type="subcellular location">
    <subcellularLocation>
        <location evidence="1">Endomembrane system</location>
        <topology evidence="1">Peripheral membrane protein</topology>
    </subcellularLocation>
</comment>
<feature type="region of interest" description="Disordered" evidence="2">
    <location>
        <begin position="1"/>
        <end position="33"/>
    </location>
</feature>
<evidence type="ECO:0000256" key="1">
    <source>
        <dbReference type="ARBA" id="ARBA00004184"/>
    </source>
</evidence>
<name>A0AAV7H7T8_DENCH</name>
<evidence type="ECO:0000259" key="3">
    <source>
        <dbReference type="SMART" id="SM01100"/>
    </source>
</evidence>
<dbReference type="GO" id="GO:0012505">
    <property type="term" value="C:endomembrane system"/>
    <property type="evidence" value="ECO:0007669"/>
    <property type="project" value="UniProtKB-SubCell"/>
</dbReference>
<dbReference type="PANTHER" id="PTHR45657:SF5">
    <property type="entry name" value="PHOSPHATIDYLINOSITOL_PHOSPHATIDYLCHOLINE TRANSFER PROTEIN SFH6"/>
    <property type="match status" value="1"/>
</dbReference>
<dbReference type="PANTHER" id="PTHR45657">
    <property type="entry name" value="CRAL-TRIO DOMAIN-CONTAINING PROTEIN YKL091C-RELATED"/>
    <property type="match status" value="1"/>
</dbReference>
<feature type="domain" description="CRAL/TRIO N-terminal" evidence="3">
    <location>
        <begin position="67"/>
        <end position="92"/>
    </location>
</feature>
<organism evidence="4 5">
    <name type="scientific">Dendrobium chrysotoxum</name>
    <name type="common">Orchid</name>
    <dbReference type="NCBI Taxonomy" id="161865"/>
    <lineage>
        <taxon>Eukaryota</taxon>
        <taxon>Viridiplantae</taxon>
        <taxon>Streptophyta</taxon>
        <taxon>Embryophyta</taxon>
        <taxon>Tracheophyta</taxon>
        <taxon>Spermatophyta</taxon>
        <taxon>Magnoliopsida</taxon>
        <taxon>Liliopsida</taxon>
        <taxon>Asparagales</taxon>
        <taxon>Orchidaceae</taxon>
        <taxon>Epidendroideae</taxon>
        <taxon>Malaxideae</taxon>
        <taxon>Dendrobiinae</taxon>
        <taxon>Dendrobium</taxon>
    </lineage>
</organism>
<dbReference type="InterPro" id="IPR011074">
    <property type="entry name" value="CRAL/TRIO_N_dom"/>
</dbReference>
<comment type="caution">
    <text evidence="4">The sequence shown here is derived from an EMBL/GenBank/DDBJ whole genome shotgun (WGS) entry which is preliminary data.</text>
</comment>
<proteinExistence type="predicted"/>
<accession>A0AAV7H7T8</accession>
<feature type="compositionally biased region" description="Basic residues" evidence="2">
    <location>
        <begin position="1"/>
        <end position="25"/>
    </location>
</feature>
<sequence>MGSLRKRAISASTRFRHSLRRKSSKKNSDNSVHGSIEDVRDIVELQAVDAFRQSLIMDELLPAKLDDYHIMLRFLKARKFDIEKAKHMWADMIQWRKDFGADTILQVIYKLLDY</sequence>
<evidence type="ECO:0000313" key="5">
    <source>
        <dbReference type="Proteomes" id="UP000775213"/>
    </source>
</evidence>
<dbReference type="Pfam" id="PF03765">
    <property type="entry name" value="CRAL_TRIO_N"/>
    <property type="match status" value="1"/>
</dbReference>
<dbReference type="SUPFAM" id="SSF46938">
    <property type="entry name" value="CRAL/TRIO N-terminal domain"/>
    <property type="match status" value="1"/>
</dbReference>
<dbReference type="SMART" id="SM01100">
    <property type="entry name" value="CRAL_TRIO_N"/>
    <property type="match status" value="1"/>
</dbReference>
<reference evidence="4 5" key="1">
    <citation type="journal article" date="2021" name="Hortic Res">
        <title>Chromosome-scale assembly of the Dendrobium chrysotoxum genome enhances the understanding of orchid evolution.</title>
        <authorList>
            <person name="Zhang Y."/>
            <person name="Zhang G.Q."/>
            <person name="Zhang D."/>
            <person name="Liu X.D."/>
            <person name="Xu X.Y."/>
            <person name="Sun W.H."/>
            <person name="Yu X."/>
            <person name="Zhu X."/>
            <person name="Wang Z.W."/>
            <person name="Zhao X."/>
            <person name="Zhong W.Y."/>
            <person name="Chen H."/>
            <person name="Yin W.L."/>
            <person name="Huang T."/>
            <person name="Niu S.C."/>
            <person name="Liu Z.J."/>
        </authorList>
    </citation>
    <scope>NUCLEOTIDE SEQUENCE [LARGE SCALE GENOMIC DNA]</scope>
    <source>
        <strain evidence="4">Lindl</strain>
    </source>
</reference>
<dbReference type="Proteomes" id="UP000775213">
    <property type="component" value="Unassembled WGS sequence"/>
</dbReference>
<dbReference type="InterPro" id="IPR036273">
    <property type="entry name" value="CRAL/TRIO_N_dom_sf"/>
</dbReference>
<dbReference type="EMBL" id="JAGFBR010000007">
    <property type="protein sequence ID" value="KAH0464139.1"/>
    <property type="molecule type" value="Genomic_DNA"/>
</dbReference>
<dbReference type="InterPro" id="IPR051026">
    <property type="entry name" value="PI/PC_transfer"/>
</dbReference>
<dbReference type="AlphaFoldDB" id="A0AAV7H7T8"/>
<keyword evidence="5" id="KW-1185">Reference proteome</keyword>
<evidence type="ECO:0000313" key="4">
    <source>
        <dbReference type="EMBL" id="KAH0464139.1"/>
    </source>
</evidence>
<gene>
    <name evidence="4" type="ORF">IEQ34_006925</name>
</gene>